<sequence length="229" mass="25352">MTRSTPRNAPGKSGPQTEDADPNSVSSHVIPTSVGDNIDTVARLHEQAEEDAGLLHRPIERLFRSLAQPLTLYLLVGVLLAWTILNTVMHLRGYSWDAPPFFWTQGALTLLSLLTSLSVLIVQARQGEMQDRRARLELQINLLAEQKITKLIALVEELRRDLPDVPDRDDAQADEMQQTTDVGAVLEELNRALPADAHAQEHAQKQGSDDAAQQGPDDTDSDKRGRQDT</sequence>
<protein>
    <recommendedName>
        <fullName evidence="5">DUF1003 domain-containing protein</fullName>
    </recommendedName>
</protein>
<evidence type="ECO:0008006" key="5">
    <source>
        <dbReference type="Google" id="ProtNLM"/>
    </source>
</evidence>
<reference evidence="3" key="1">
    <citation type="journal article" date="2014" name="Int. J. Syst. Evol. Microbiol.">
        <title>Complete genome sequence of Corynebacterium casei LMG S-19264T (=DSM 44701T), isolated from a smear-ripened cheese.</title>
        <authorList>
            <consortium name="US DOE Joint Genome Institute (JGI-PGF)"/>
            <person name="Walter F."/>
            <person name="Albersmeier A."/>
            <person name="Kalinowski J."/>
            <person name="Ruckert C."/>
        </authorList>
    </citation>
    <scope>NUCLEOTIDE SEQUENCE</scope>
    <source>
        <strain evidence="3">JCM 31311</strain>
    </source>
</reference>
<accession>A0A918BZF5</accession>
<feature type="compositionally biased region" description="Basic and acidic residues" evidence="1">
    <location>
        <begin position="198"/>
        <end position="208"/>
    </location>
</feature>
<feature type="region of interest" description="Disordered" evidence="1">
    <location>
        <begin position="164"/>
        <end position="229"/>
    </location>
</feature>
<feature type="transmembrane region" description="Helical" evidence="2">
    <location>
        <begin position="70"/>
        <end position="89"/>
    </location>
</feature>
<feature type="transmembrane region" description="Helical" evidence="2">
    <location>
        <begin position="101"/>
        <end position="122"/>
    </location>
</feature>
<evidence type="ECO:0000256" key="2">
    <source>
        <dbReference type="SAM" id="Phobius"/>
    </source>
</evidence>
<evidence type="ECO:0000313" key="3">
    <source>
        <dbReference type="EMBL" id="GGQ99245.1"/>
    </source>
</evidence>
<name>A0A918BZF5_9DEIO</name>
<proteinExistence type="predicted"/>
<gene>
    <name evidence="3" type="ORF">GCM10008957_09920</name>
</gene>
<organism evidence="3 4">
    <name type="scientific">Deinococcus ruber</name>
    <dbReference type="NCBI Taxonomy" id="1848197"/>
    <lineage>
        <taxon>Bacteria</taxon>
        <taxon>Thermotogati</taxon>
        <taxon>Deinococcota</taxon>
        <taxon>Deinococci</taxon>
        <taxon>Deinococcales</taxon>
        <taxon>Deinococcaceae</taxon>
        <taxon>Deinococcus</taxon>
    </lineage>
</organism>
<dbReference type="Proteomes" id="UP000603865">
    <property type="component" value="Unassembled WGS sequence"/>
</dbReference>
<keyword evidence="2" id="KW-0472">Membrane</keyword>
<dbReference type="Pfam" id="PF06210">
    <property type="entry name" value="DUF1003"/>
    <property type="match status" value="1"/>
</dbReference>
<dbReference type="EMBL" id="BMQL01000003">
    <property type="protein sequence ID" value="GGQ99245.1"/>
    <property type="molecule type" value="Genomic_DNA"/>
</dbReference>
<keyword evidence="2" id="KW-1133">Transmembrane helix</keyword>
<dbReference type="AlphaFoldDB" id="A0A918BZF5"/>
<dbReference type="RefSeq" id="WP_189088397.1">
    <property type="nucleotide sequence ID" value="NZ_BMQL01000003.1"/>
</dbReference>
<comment type="caution">
    <text evidence="3">The sequence shown here is derived from an EMBL/GenBank/DDBJ whole genome shotgun (WGS) entry which is preliminary data.</text>
</comment>
<evidence type="ECO:0000313" key="4">
    <source>
        <dbReference type="Proteomes" id="UP000603865"/>
    </source>
</evidence>
<keyword evidence="2" id="KW-0812">Transmembrane</keyword>
<feature type="region of interest" description="Disordered" evidence="1">
    <location>
        <begin position="1"/>
        <end position="33"/>
    </location>
</feature>
<evidence type="ECO:0000256" key="1">
    <source>
        <dbReference type="SAM" id="MobiDB-lite"/>
    </source>
</evidence>
<reference evidence="3" key="2">
    <citation type="submission" date="2020-09" db="EMBL/GenBank/DDBJ databases">
        <authorList>
            <person name="Sun Q."/>
            <person name="Ohkuma M."/>
        </authorList>
    </citation>
    <scope>NUCLEOTIDE SEQUENCE</scope>
    <source>
        <strain evidence="3">JCM 31311</strain>
    </source>
</reference>
<keyword evidence="4" id="KW-1185">Reference proteome</keyword>
<dbReference type="InterPro" id="IPR010406">
    <property type="entry name" value="DUF1003"/>
</dbReference>